<dbReference type="SMART" id="SM00671">
    <property type="entry name" value="SEL1"/>
    <property type="match status" value="3"/>
</dbReference>
<dbReference type="InterPro" id="IPR050767">
    <property type="entry name" value="Sel1_AlgK"/>
</dbReference>
<dbReference type="SUPFAM" id="SSF81901">
    <property type="entry name" value="HCP-like"/>
    <property type="match status" value="1"/>
</dbReference>
<dbReference type="PANTHER" id="PTHR11102">
    <property type="entry name" value="SEL-1-LIKE PROTEIN"/>
    <property type="match status" value="1"/>
</dbReference>
<gene>
    <name evidence="1" type="ORF">SAMN05216302_103020</name>
</gene>
<dbReference type="PANTHER" id="PTHR11102:SF160">
    <property type="entry name" value="ERAD-ASSOCIATED E3 UBIQUITIN-PROTEIN LIGASE COMPONENT HRD3"/>
    <property type="match status" value="1"/>
</dbReference>
<dbReference type="Gene3D" id="1.25.40.10">
    <property type="entry name" value="Tetratricopeptide repeat domain"/>
    <property type="match status" value="1"/>
</dbReference>
<dbReference type="Pfam" id="PF08238">
    <property type="entry name" value="Sel1"/>
    <property type="match status" value="3"/>
</dbReference>
<evidence type="ECO:0000313" key="2">
    <source>
        <dbReference type="Proteomes" id="UP000199533"/>
    </source>
</evidence>
<dbReference type="STRING" id="52441.SAMN05216302_103020"/>
<dbReference type="PROSITE" id="PS51257">
    <property type="entry name" value="PROKAR_LIPOPROTEIN"/>
    <property type="match status" value="1"/>
</dbReference>
<dbReference type="InterPro" id="IPR011990">
    <property type="entry name" value="TPR-like_helical_dom_sf"/>
</dbReference>
<keyword evidence="2" id="KW-1185">Reference proteome</keyword>
<name>A0A1I4EQX6_9PROT</name>
<dbReference type="Proteomes" id="UP000199533">
    <property type="component" value="Unassembled WGS sequence"/>
</dbReference>
<organism evidence="1 2">
    <name type="scientific">Nitrosomonas aestuarii</name>
    <dbReference type="NCBI Taxonomy" id="52441"/>
    <lineage>
        <taxon>Bacteria</taxon>
        <taxon>Pseudomonadati</taxon>
        <taxon>Pseudomonadota</taxon>
        <taxon>Betaproteobacteria</taxon>
        <taxon>Nitrosomonadales</taxon>
        <taxon>Nitrosomonadaceae</taxon>
        <taxon>Nitrosomonas</taxon>
    </lineage>
</organism>
<reference evidence="2" key="1">
    <citation type="submission" date="2016-10" db="EMBL/GenBank/DDBJ databases">
        <authorList>
            <person name="Varghese N."/>
            <person name="Submissions S."/>
        </authorList>
    </citation>
    <scope>NUCLEOTIDE SEQUENCE [LARGE SCALE GENOMIC DNA]</scope>
    <source>
        <strain evidence="2">Nm69</strain>
    </source>
</reference>
<evidence type="ECO:0008006" key="3">
    <source>
        <dbReference type="Google" id="ProtNLM"/>
    </source>
</evidence>
<protein>
    <recommendedName>
        <fullName evidence="3">Sel1 repeat-containing protein</fullName>
    </recommendedName>
</protein>
<accession>A0A1I4EQX6</accession>
<sequence>MYQMKVWIVLLLVAPLVVLSGCGEETSSDKSDNEVKSQTLSEVTTIDELPSFLSEGLSPEEKAELREQILPGTTEDGPTPGEKFQVMLEEARAGDPVAQNSLGVMYYTGEAVSKTVTGQVLDNDPELAAGWFYRSAEQGYADAQFNLGLMYANGEGVAQDMNQAVELFKKAAEQGHVDAQNNLGALYFMGEGVVRDEDKAIEWFEKAAAQGNEEAKVNLEAIRAAQSQ</sequence>
<dbReference type="AlphaFoldDB" id="A0A1I4EQX6"/>
<dbReference type="InterPro" id="IPR006597">
    <property type="entry name" value="Sel1-like"/>
</dbReference>
<dbReference type="EMBL" id="FOSP01000030">
    <property type="protein sequence ID" value="SFL08142.1"/>
    <property type="molecule type" value="Genomic_DNA"/>
</dbReference>
<proteinExistence type="predicted"/>
<evidence type="ECO:0000313" key="1">
    <source>
        <dbReference type="EMBL" id="SFL08142.1"/>
    </source>
</evidence>